<dbReference type="Pfam" id="PF14559">
    <property type="entry name" value="TPR_19"/>
    <property type="match status" value="1"/>
</dbReference>
<evidence type="ECO:0000256" key="1">
    <source>
        <dbReference type="ARBA" id="ARBA00022737"/>
    </source>
</evidence>
<dbReference type="PROSITE" id="PS50005">
    <property type="entry name" value="TPR"/>
    <property type="match status" value="2"/>
</dbReference>
<feature type="repeat" description="TPR" evidence="3">
    <location>
        <begin position="107"/>
        <end position="140"/>
    </location>
</feature>
<dbReference type="InterPro" id="IPR051685">
    <property type="entry name" value="Ycf3/AcsC/BcsC/TPR_MFPF"/>
</dbReference>
<dbReference type="Gene3D" id="1.25.40.10">
    <property type="entry name" value="Tetratricopeptide repeat domain"/>
    <property type="match status" value="2"/>
</dbReference>
<protein>
    <submittedName>
        <fullName evidence="4">TPR repeat-containing protein</fullName>
    </submittedName>
</protein>
<evidence type="ECO:0000256" key="3">
    <source>
        <dbReference type="PROSITE-ProRule" id="PRU00339"/>
    </source>
</evidence>
<keyword evidence="1" id="KW-0677">Repeat</keyword>
<sequence length="158" mass="17929">MQEKLQKLLEQAYELCEDENYVMALEYYDMALDIEPDNLNAMVDNGVTLQNLGRFNEALQMYEKALSIEAENLDVLINKGSVLHILKKYSEAISCYDAVLDHDKRNAMALAYKGLSIGEMGNIPSAIKYFKKALCMEKDYDLAQISLLTAKNILKNMS</sequence>
<accession>A0A075G3W1</accession>
<dbReference type="InterPro" id="IPR011990">
    <property type="entry name" value="TPR-like_helical_dom_sf"/>
</dbReference>
<evidence type="ECO:0000313" key="4">
    <source>
        <dbReference type="EMBL" id="AIE98124.1"/>
    </source>
</evidence>
<dbReference type="InterPro" id="IPR019734">
    <property type="entry name" value="TPR_rpt"/>
</dbReference>
<proteinExistence type="predicted"/>
<dbReference type="SUPFAM" id="SSF48452">
    <property type="entry name" value="TPR-like"/>
    <property type="match status" value="1"/>
</dbReference>
<reference evidence="4" key="1">
    <citation type="journal article" date="2014" name="Genome Biol. Evol.">
        <title>Pangenome evidence for extensive interdomain horizontal transfer affecting lineage core and shell genes in uncultured planktonic thaumarchaeota and euryarchaeota.</title>
        <authorList>
            <person name="Deschamps P."/>
            <person name="Zivanovic Y."/>
            <person name="Moreira D."/>
            <person name="Rodriguez-Valera F."/>
            <person name="Lopez-Garcia P."/>
        </authorList>
    </citation>
    <scope>NUCLEOTIDE SEQUENCE</scope>
</reference>
<name>A0A075G3W1_9ARCH</name>
<feature type="repeat" description="TPR" evidence="3">
    <location>
        <begin position="39"/>
        <end position="72"/>
    </location>
</feature>
<organism evidence="4">
    <name type="scientific">uncultured marine thaumarchaeote KM3_04_D06</name>
    <dbReference type="NCBI Taxonomy" id="1455965"/>
    <lineage>
        <taxon>Archaea</taxon>
        <taxon>Nitrososphaerota</taxon>
        <taxon>environmental samples</taxon>
    </lineage>
</organism>
<dbReference type="EMBL" id="KF900526">
    <property type="protein sequence ID" value="AIE98124.1"/>
    <property type="molecule type" value="Genomic_DNA"/>
</dbReference>
<dbReference type="SMART" id="SM00028">
    <property type="entry name" value="TPR"/>
    <property type="match status" value="4"/>
</dbReference>
<dbReference type="AlphaFoldDB" id="A0A075G3W1"/>
<dbReference type="PANTHER" id="PTHR44943:SF8">
    <property type="entry name" value="TPR REPEAT-CONTAINING PROTEIN MJ0263"/>
    <property type="match status" value="1"/>
</dbReference>
<keyword evidence="2 3" id="KW-0802">TPR repeat</keyword>
<evidence type="ECO:0000256" key="2">
    <source>
        <dbReference type="ARBA" id="ARBA00022803"/>
    </source>
</evidence>
<dbReference type="PANTHER" id="PTHR44943">
    <property type="entry name" value="CELLULOSE SYNTHASE OPERON PROTEIN C"/>
    <property type="match status" value="1"/>
</dbReference>